<proteinExistence type="predicted"/>
<organism evidence="1">
    <name type="scientific">bioreactor metagenome</name>
    <dbReference type="NCBI Taxonomy" id="1076179"/>
    <lineage>
        <taxon>unclassified sequences</taxon>
        <taxon>metagenomes</taxon>
        <taxon>ecological metagenomes</taxon>
    </lineage>
</organism>
<dbReference type="AlphaFoldDB" id="A0A645IBH3"/>
<reference evidence="1" key="1">
    <citation type="submission" date="2019-08" db="EMBL/GenBank/DDBJ databases">
        <authorList>
            <person name="Kucharzyk K."/>
            <person name="Murdoch R.W."/>
            <person name="Higgins S."/>
            <person name="Loffler F."/>
        </authorList>
    </citation>
    <scope>NUCLEOTIDE SEQUENCE</scope>
</reference>
<gene>
    <name evidence="1" type="ORF">SDC9_195787</name>
</gene>
<protein>
    <submittedName>
        <fullName evidence="1">Uncharacterized protein</fullName>
    </submittedName>
</protein>
<accession>A0A645IBH3</accession>
<name>A0A645IBH3_9ZZZZ</name>
<sequence>MFALMFLIVLTASLIVSISFSFSLKFHSSLYSGHEDIIMLSSSFWICIKISSVIKGI</sequence>
<evidence type="ECO:0000313" key="1">
    <source>
        <dbReference type="EMBL" id="MPN48182.1"/>
    </source>
</evidence>
<comment type="caution">
    <text evidence="1">The sequence shown here is derived from an EMBL/GenBank/DDBJ whole genome shotgun (WGS) entry which is preliminary data.</text>
</comment>
<dbReference type="EMBL" id="VSSQ01110257">
    <property type="protein sequence ID" value="MPN48182.1"/>
    <property type="molecule type" value="Genomic_DNA"/>
</dbReference>